<name>A0A8S1JP69_PARPR</name>
<reference evidence="4" key="1">
    <citation type="submission" date="2021-01" db="EMBL/GenBank/DDBJ databases">
        <authorList>
            <consortium name="Genoscope - CEA"/>
            <person name="William W."/>
        </authorList>
    </citation>
    <scope>NUCLEOTIDE SEQUENCE</scope>
</reference>
<protein>
    <recommendedName>
        <fullName evidence="6">LisH domain-containing protein</fullName>
    </recommendedName>
</protein>
<dbReference type="InterPro" id="IPR006594">
    <property type="entry name" value="LisH"/>
</dbReference>
<evidence type="ECO:0000313" key="4">
    <source>
        <dbReference type="EMBL" id="CAD8044282.1"/>
    </source>
</evidence>
<dbReference type="PROSITE" id="PS50896">
    <property type="entry name" value="LISH"/>
    <property type="match status" value="1"/>
</dbReference>
<dbReference type="OMA" id="YQYASMI"/>
<dbReference type="PANTHER" id="PTHR22838:SF0">
    <property type="entry name" value="WD REPEAT-CONTAINING PROTEIN 26"/>
    <property type="match status" value="1"/>
</dbReference>
<dbReference type="SMART" id="SM00667">
    <property type="entry name" value="LisH"/>
    <property type="match status" value="1"/>
</dbReference>
<keyword evidence="2" id="KW-0677">Repeat</keyword>
<organism evidence="4 5">
    <name type="scientific">Paramecium primaurelia</name>
    <dbReference type="NCBI Taxonomy" id="5886"/>
    <lineage>
        <taxon>Eukaryota</taxon>
        <taxon>Sar</taxon>
        <taxon>Alveolata</taxon>
        <taxon>Ciliophora</taxon>
        <taxon>Intramacronucleata</taxon>
        <taxon>Oligohymenophorea</taxon>
        <taxon>Peniculida</taxon>
        <taxon>Parameciidae</taxon>
        <taxon>Paramecium</taxon>
    </lineage>
</organism>
<dbReference type="EMBL" id="CAJJDM010000003">
    <property type="protein sequence ID" value="CAD8044282.1"/>
    <property type="molecule type" value="Genomic_DNA"/>
</dbReference>
<dbReference type="Pfam" id="PF00400">
    <property type="entry name" value="WD40"/>
    <property type="match status" value="1"/>
</dbReference>
<dbReference type="AlphaFoldDB" id="A0A8S1JP69"/>
<evidence type="ECO:0000256" key="2">
    <source>
        <dbReference type="ARBA" id="ARBA00022737"/>
    </source>
</evidence>
<dbReference type="Proteomes" id="UP000688137">
    <property type="component" value="Unassembled WGS sequence"/>
</dbReference>
<dbReference type="InterPro" id="IPR001680">
    <property type="entry name" value="WD40_rpt"/>
</dbReference>
<dbReference type="PROSITE" id="PS50082">
    <property type="entry name" value="WD_REPEATS_2"/>
    <property type="match status" value="1"/>
</dbReference>
<dbReference type="SMART" id="SM00320">
    <property type="entry name" value="WD40"/>
    <property type="match status" value="3"/>
</dbReference>
<feature type="repeat" description="WD" evidence="3">
    <location>
        <begin position="236"/>
        <end position="277"/>
    </location>
</feature>
<accession>A0A8S1JP69</accession>
<dbReference type="InterPro" id="IPR051350">
    <property type="entry name" value="WD_repeat-ST_regulator"/>
</dbReference>
<evidence type="ECO:0000256" key="3">
    <source>
        <dbReference type="PROSITE-ProRule" id="PRU00221"/>
    </source>
</evidence>
<evidence type="ECO:0000256" key="1">
    <source>
        <dbReference type="ARBA" id="ARBA00022574"/>
    </source>
</evidence>
<comment type="caution">
    <text evidence="4">The sequence shown here is derived from an EMBL/GenBank/DDBJ whole genome shotgun (WGS) entry which is preliminary data.</text>
</comment>
<keyword evidence="1 3" id="KW-0853">WD repeat</keyword>
<keyword evidence="5" id="KW-1185">Reference proteome</keyword>
<sequence>MNIKEEKIKLILQFLRQYKYDHSFQKLQEQSQIQLDPQSLELITQSIKKYDIKQLEYILNQYVDESTKQQCILKVLEQQYIKLLKLHNVQEAIQLLRNEMTKFCQDEEQKYQYASMIYIPELKVKQEQELIDEIIQLCYKQIGLIEPNRLVTIIQQQQANQILDCHFHNKLEQNYNIIEKHSCNFKLNIIKHKKNIRFCIFSLNGQYKALVHNLQIYLYQIDNLTKEYQQKPKKIQTGQTGKITSIIFSPCNKYIGTSSEDFTVFIYNIQTDKKYKLEGHNAIVQQFNFVLSNQQKKKQKNEYDIYTISQDGWLYEWNESERKGGLKIEEKLLKLHTHQQKELMLLTSQNKISLYELYTKKQISQISITKNNQNSIVDKPFNFILILISDIISELNLYSIPELQLIKVFQPTSCLNTLIPQLDFGWLNSNLIAAATTTGDLLIWHIQKSSQPIEIIQGSEYKKEISCLKFHPIKNQLYVYQQKDLIRQSTQQQSTTEEIQAQFLQQRQQFQRHSWGMHQMLNFLSRISRQDQIGSNQQLMQEEDKGSSDDDM</sequence>
<evidence type="ECO:0008006" key="6">
    <source>
        <dbReference type="Google" id="ProtNLM"/>
    </source>
</evidence>
<proteinExistence type="predicted"/>
<gene>
    <name evidence="4" type="ORF">PPRIM_AZ9-3.1.T0060364</name>
</gene>
<dbReference type="PANTHER" id="PTHR22838">
    <property type="entry name" value="WD REPEAT PROTEIN 26-RELATED"/>
    <property type="match status" value="1"/>
</dbReference>
<evidence type="ECO:0000313" key="5">
    <source>
        <dbReference type="Proteomes" id="UP000688137"/>
    </source>
</evidence>